<evidence type="ECO:0000313" key="2">
    <source>
        <dbReference type="Proteomes" id="UP001595279"/>
    </source>
</evidence>
<name>A0ABV7CRP5_9BACI</name>
<dbReference type="EMBL" id="JBHRSA010000004">
    <property type="protein sequence ID" value="MFC3039076.1"/>
    <property type="molecule type" value="Genomic_DNA"/>
</dbReference>
<keyword evidence="2" id="KW-1185">Reference proteome</keyword>
<proteinExistence type="predicted"/>
<comment type="caution">
    <text evidence="1">The sequence shown here is derived from an EMBL/GenBank/DDBJ whole genome shotgun (WGS) entry which is preliminary data.</text>
</comment>
<protein>
    <recommendedName>
        <fullName evidence="3">LysM domain-containing protein</fullName>
    </recommendedName>
</protein>
<organism evidence="1 2">
    <name type="scientific">Virgibacillus xinjiangensis</name>
    <dbReference type="NCBI Taxonomy" id="393090"/>
    <lineage>
        <taxon>Bacteria</taxon>
        <taxon>Bacillati</taxon>
        <taxon>Bacillota</taxon>
        <taxon>Bacilli</taxon>
        <taxon>Bacillales</taxon>
        <taxon>Bacillaceae</taxon>
        <taxon>Virgibacillus</taxon>
    </lineage>
</organism>
<evidence type="ECO:0008006" key="3">
    <source>
        <dbReference type="Google" id="ProtNLM"/>
    </source>
</evidence>
<gene>
    <name evidence="1" type="ORF">ACFOGI_02280</name>
</gene>
<accession>A0ABV7CRP5</accession>
<sequence>MSFLKKSFLYIIAMLLCLSIYQDLFSGKSYRPLVEKAPYTDEWKEYEAIQIKAQPGDTVLSVVEKLNSSQADSLDIDQIIKDWRTINPTSNPHELVPSNYYYFPRYK</sequence>
<dbReference type="Proteomes" id="UP001595279">
    <property type="component" value="Unassembled WGS sequence"/>
</dbReference>
<evidence type="ECO:0000313" key="1">
    <source>
        <dbReference type="EMBL" id="MFC3039076.1"/>
    </source>
</evidence>
<dbReference type="RefSeq" id="WP_390267772.1">
    <property type="nucleotide sequence ID" value="NZ_JBHRSA010000004.1"/>
</dbReference>
<reference evidence="2" key="1">
    <citation type="journal article" date="2019" name="Int. J. Syst. Evol. Microbiol.">
        <title>The Global Catalogue of Microorganisms (GCM) 10K type strain sequencing project: providing services to taxonomists for standard genome sequencing and annotation.</title>
        <authorList>
            <consortium name="The Broad Institute Genomics Platform"/>
            <consortium name="The Broad Institute Genome Sequencing Center for Infectious Disease"/>
            <person name="Wu L."/>
            <person name="Ma J."/>
        </authorList>
    </citation>
    <scope>NUCLEOTIDE SEQUENCE [LARGE SCALE GENOMIC DNA]</scope>
    <source>
        <strain evidence="2">KCTC 13128</strain>
    </source>
</reference>